<organism evidence="2 3">
    <name type="scientific">Ananas comosus</name>
    <name type="common">Pineapple</name>
    <name type="synonym">Ananas ananas</name>
    <dbReference type="NCBI Taxonomy" id="4615"/>
    <lineage>
        <taxon>Eukaryota</taxon>
        <taxon>Viridiplantae</taxon>
        <taxon>Streptophyta</taxon>
        <taxon>Embryophyta</taxon>
        <taxon>Tracheophyta</taxon>
        <taxon>Spermatophyta</taxon>
        <taxon>Magnoliopsida</taxon>
        <taxon>Liliopsida</taxon>
        <taxon>Poales</taxon>
        <taxon>Bromeliaceae</taxon>
        <taxon>Bromelioideae</taxon>
        <taxon>Ananas</taxon>
    </lineage>
</organism>
<accession>A0A199V6Q3</accession>
<proteinExistence type="predicted"/>
<evidence type="ECO:0000259" key="1">
    <source>
        <dbReference type="SMART" id="SM00666"/>
    </source>
</evidence>
<reference evidence="2 3" key="1">
    <citation type="journal article" date="2016" name="DNA Res.">
        <title>The draft genome of MD-2 pineapple using hybrid error correction of long reads.</title>
        <authorList>
            <person name="Redwan R.M."/>
            <person name="Saidin A."/>
            <person name="Kumar S.V."/>
        </authorList>
    </citation>
    <scope>NUCLEOTIDE SEQUENCE [LARGE SCALE GENOMIC DNA]</scope>
    <source>
        <strain evidence="3">cv. MD2</strain>
        <tissue evidence="2">Leaf</tissue>
    </source>
</reference>
<dbReference type="PANTHER" id="PTHR31066">
    <property type="entry name" value="OS05G0427100 PROTEIN-RELATED"/>
    <property type="match status" value="1"/>
</dbReference>
<dbReference type="Pfam" id="PF00564">
    <property type="entry name" value="PB1"/>
    <property type="match status" value="1"/>
</dbReference>
<sequence>MAGGTKAKLLCSFGGELVREQGRASYVGGKTRLVSIERSASFRSLLAKMSELCGAEPSSLDVRFRLPDVTIGVDTPLVSVESDDDVRSMMEEFDSGQKIPIFLFTANAQNTDDEIAADEGVAFGAATAVETVREMEIVTAEEPLNSQIYPSTSASSLKRGYVRHQKVGPGMSGETFRRDSQSLVVGQEYEDVQAFRNALTSAAIAANFELHMIRSDQRRVTARCAAEDCTWRVHASKLPQVTTFRIRTLTPEHTCVRTEEAGHRQATAKWIANCIKDKLRHNWNYKPREIVNDIHQEYGVLITYKRAFLGREKALEELRAQPEKDVIADDDGYECNVDSHDEDIHVWGEIDDPPRKKQDYGQCRSKEVRPLHCTQCNQIGHNRRTCGTLEASKH</sequence>
<gene>
    <name evidence="2" type="ORF">ACMD2_10926</name>
</gene>
<dbReference type="STRING" id="4615.A0A199V6Q3"/>
<dbReference type="Pfam" id="PF03108">
    <property type="entry name" value="DBD_Tnp_Mut"/>
    <property type="match status" value="1"/>
</dbReference>
<dbReference type="SUPFAM" id="SSF54277">
    <property type="entry name" value="CAD &amp; PB1 domains"/>
    <property type="match status" value="1"/>
</dbReference>
<dbReference type="EMBL" id="LSRQ01003076">
    <property type="protein sequence ID" value="OAY72525.1"/>
    <property type="molecule type" value="Genomic_DNA"/>
</dbReference>
<dbReference type="Proteomes" id="UP000092600">
    <property type="component" value="Unassembled WGS sequence"/>
</dbReference>
<dbReference type="Gene3D" id="3.10.20.90">
    <property type="entry name" value="Phosphatidylinositol 3-kinase Catalytic Subunit, Chain A, domain 1"/>
    <property type="match status" value="1"/>
</dbReference>
<name>A0A199V6Q3_ANACO</name>
<protein>
    <recommendedName>
        <fullName evidence="1">PB1 domain-containing protein</fullName>
    </recommendedName>
</protein>
<dbReference type="SMART" id="SM00666">
    <property type="entry name" value="PB1"/>
    <property type="match status" value="1"/>
</dbReference>
<feature type="domain" description="PB1" evidence="1">
    <location>
        <begin position="19"/>
        <end position="106"/>
    </location>
</feature>
<dbReference type="InterPro" id="IPR000270">
    <property type="entry name" value="PB1_dom"/>
</dbReference>
<comment type="caution">
    <text evidence="2">The sequence shown here is derived from an EMBL/GenBank/DDBJ whole genome shotgun (WGS) entry which is preliminary data.</text>
</comment>
<evidence type="ECO:0000313" key="2">
    <source>
        <dbReference type="EMBL" id="OAY72525.1"/>
    </source>
</evidence>
<evidence type="ECO:0000313" key="3">
    <source>
        <dbReference type="Proteomes" id="UP000092600"/>
    </source>
</evidence>
<dbReference type="InterPro" id="IPR053198">
    <property type="entry name" value="Gynoecium_Dev_Regulator"/>
</dbReference>
<dbReference type="PANTHER" id="PTHR31066:SF97">
    <property type="entry name" value="OS03G0401100 PROTEIN"/>
    <property type="match status" value="1"/>
</dbReference>
<dbReference type="InterPro" id="IPR004332">
    <property type="entry name" value="Transposase_MuDR"/>
</dbReference>
<dbReference type="AlphaFoldDB" id="A0A199V6Q3"/>